<reference evidence="1" key="1">
    <citation type="journal article" date="2023" name="J. Hazard. Mater.">
        <title>Anaerobic biodegradation of pyrene and benzo[a]pyrene by a new sulfate-reducing Desulforamulus aquiferis strain DSA.</title>
        <authorList>
            <person name="Zhang Z."/>
            <person name="Sun J."/>
            <person name="Gong X."/>
            <person name="Wang C."/>
            <person name="Wang H."/>
        </authorList>
    </citation>
    <scope>NUCLEOTIDE SEQUENCE</scope>
    <source>
        <strain evidence="1">DSA</strain>
    </source>
</reference>
<gene>
    <name evidence="1" type="ORF">P6N53_03100</name>
</gene>
<comment type="caution">
    <text evidence="1">The sequence shown here is derived from an EMBL/GenBank/DDBJ whole genome shotgun (WGS) entry which is preliminary data.</text>
</comment>
<dbReference type="InterPro" id="IPR017850">
    <property type="entry name" value="Alkaline_phosphatase_core_sf"/>
</dbReference>
<reference evidence="1" key="2">
    <citation type="submission" date="2023-03" db="EMBL/GenBank/DDBJ databases">
        <authorList>
            <person name="Zhang Z."/>
        </authorList>
    </citation>
    <scope>NUCLEOTIDE SEQUENCE</scope>
    <source>
        <strain evidence="1">DSA</strain>
    </source>
</reference>
<dbReference type="RefSeq" id="WP_304541134.1">
    <property type="nucleotide sequence ID" value="NZ_JARPTC010000003.1"/>
</dbReference>
<evidence type="ECO:0000313" key="2">
    <source>
        <dbReference type="Proteomes" id="UP001172911"/>
    </source>
</evidence>
<proteinExistence type="predicted"/>
<dbReference type="GO" id="GO:0016787">
    <property type="term" value="F:hydrolase activity"/>
    <property type="evidence" value="ECO:0007669"/>
    <property type="project" value="UniProtKB-ARBA"/>
</dbReference>
<evidence type="ECO:0000313" key="1">
    <source>
        <dbReference type="EMBL" id="MDO7786209.1"/>
    </source>
</evidence>
<dbReference type="PANTHER" id="PTHR10151">
    <property type="entry name" value="ECTONUCLEOTIDE PYROPHOSPHATASE/PHOSPHODIESTERASE"/>
    <property type="match status" value="1"/>
</dbReference>
<dbReference type="Gene3D" id="3.40.720.10">
    <property type="entry name" value="Alkaline Phosphatase, subunit A"/>
    <property type="match status" value="1"/>
</dbReference>
<keyword evidence="2" id="KW-1185">Reference proteome</keyword>
<dbReference type="Proteomes" id="UP001172911">
    <property type="component" value="Unassembled WGS sequence"/>
</dbReference>
<organism evidence="1 2">
    <name type="scientific">Desulforamulus aquiferis</name>
    <dbReference type="NCBI Taxonomy" id="1397668"/>
    <lineage>
        <taxon>Bacteria</taxon>
        <taxon>Bacillati</taxon>
        <taxon>Bacillota</taxon>
        <taxon>Clostridia</taxon>
        <taxon>Eubacteriales</taxon>
        <taxon>Peptococcaceae</taxon>
        <taxon>Desulforamulus</taxon>
    </lineage>
</organism>
<sequence>MPLASKGVIYIVIDSFHPRALRHCREKGKLPALSFLIERGHLDESCISIFPTVTPSCTSTLATGDHPAQHGIPGMVWYHRGERRIICYGANWLSILKSGVYQSSMDFFFNLNHKHLGWDVRTIYEDLESQGITTAAANPFIYRGNDEYDAKIPLSIKLTTLFELDKGKIHGPKKLCLGQLHQPPGNLDLVTEDVRYWKNFGINDKVSVAAATWFLQQDERPDLLTIYFPDTDSVAHSENADCCEPCLTNVDKHLSKILDCFDSWEQALEEYVFVLVGDHAQSTLEKGKRAFIKIPEILKQYSQARLGENPVEGKDIAICSNARTAYIYILQHRQGMRKDIMKKLLAEPNIDQVIWKDEAWYHVAKAGKEMLSFSRGNDAGDDYGNKWTLRGDLGCLDMGIMDGAIKYGCYPNALERITGCLDNPNAGDMIVTAEPGYILGGEGGAFKVKIGNHGSLHREDSLVPLIISGTPQGIERPRLVDVVPFVKSLLLTPQV</sequence>
<dbReference type="AlphaFoldDB" id="A0AAW7ZAS5"/>
<name>A0AAW7ZAS5_9FIRM</name>
<dbReference type="Pfam" id="PF01663">
    <property type="entry name" value="Phosphodiest"/>
    <property type="match status" value="1"/>
</dbReference>
<dbReference type="PANTHER" id="PTHR10151:SF120">
    <property type="entry name" value="BIS(5'-ADENOSYL)-TRIPHOSPHATASE"/>
    <property type="match status" value="1"/>
</dbReference>
<dbReference type="SUPFAM" id="SSF53649">
    <property type="entry name" value="Alkaline phosphatase-like"/>
    <property type="match status" value="1"/>
</dbReference>
<protein>
    <submittedName>
        <fullName evidence="1">Alkaline phosphatase family protein</fullName>
    </submittedName>
</protein>
<accession>A0AAW7ZAS5</accession>
<dbReference type="EMBL" id="JARPTC010000003">
    <property type="protein sequence ID" value="MDO7786209.1"/>
    <property type="molecule type" value="Genomic_DNA"/>
</dbReference>
<dbReference type="InterPro" id="IPR002591">
    <property type="entry name" value="Phosphodiest/P_Trfase"/>
</dbReference>